<evidence type="ECO:0000256" key="1">
    <source>
        <dbReference type="SAM" id="MobiDB-lite"/>
    </source>
</evidence>
<accession>A0ABP5EH02</accession>
<dbReference type="SUPFAM" id="SSF56645">
    <property type="entry name" value="Acyl-CoA dehydrogenase NM domain-like"/>
    <property type="match status" value="1"/>
</dbReference>
<dbReference type="Proteomes" id="UP001500326">
    <property type="component" value="Unassembled WGS sequence"/>
</dbReference>
<feature type="region of interest" description="Disordered" evidence="1">
    <location>
        <begin position="1"/>
        <end position="37"/>
    </location>
</feature>
<dbReference type="Pfam" id="PF02770">
    <property type="entry name" value="Acyl-CoA_dh_M"/>
    <property type="match status" value="1"/>
</dbReference>
<sequence>MSIITEQSEPAPASAVRTPASVDAGDPAHGDTASTAGVSDRVTLAPTAAAGPSDAVSESIETALDSARQIARLGVDIATTLDWCVEVGATAPRPGSGGTTQLWELLAGTAALDVAAARILEPHLDALAILEQSGTDLARGRDPWGVGAVRATPRSSWGVYAAEAPGSTLRATRNPEAWTLNGTKAWCSLAQDASHALVTALVDDANRGLFAVDLRAQGVTAQPGPWHARGLPQIVSAPVAFADVPAIAVGEPGWYLQRPGFAWGGMSVAAVWWGAAAPLLGSLSAAASSARADQLSLMHLGRADAALWGARAVLAEAATLIDLGGAADRRSSKLLAERVRTIVVDAVTLTMAEADAALGPAPLVGDASFARRVSDLHLYLRQHHGLRDVARIGCELTSWEQSS</sequence>
<dbReference type="InterPro" id="IPR006091">
    <property type="entry name" value="Acyl-CoA_Oxase/DH_mid-dom"/>
</dbReference>
<feature type="domain" description="Acyl-CoA oxidase/dehydrogenase middle" evidence="2">
    <location>
        <begin position="165"/>
        <end position="244"/>
    </location>
</feature>
<keyword evidence="4" id="KW-1185">Reference proteome</keyword>
<reference evidence="4" key="1">
    <citation type="journal article" date="2019" name="Int. J. Syst. Evol. Microbiol.">
        <title>The Global Catalogue of Microorganisms (GCM) 10K type strain sequencing project: providing services to taxonomists for standard genome sequencing and annotation.</title>
        <authorList>
            <consortium name="The Broad Institute Genomics Platform"/>
            <consortium name="The Broad Institute Genome Sequencing Center for Infectious Disease"/>
            <person name="Wu L."/>
            <person name="Ma J."/>
        </authorList>
    </citation>
    <scope>NUCLEOTIDE SEQUENCE [LARGE SCALE GENOMIC DNA]</scope>
    <source>
        <strain evidence="4">JCM 14902</strain>
    </source>
</reference>
<proteinExistence type="predicted"/>
<organism evidence="3 4">
    <name type="scientific">Microbacterium pumilum</name>
    <dbReference type="NCBI Taxonomy" id="344165"/>
    <lineage>
        <taxon>Bacteria</taxon>
        <taxon>Bacillati</taxon>
        <taxon>Actinomycetota</taxon>
        <taxon>Actinomycetes</taxon>
        <taxon>Micrococcales</taxon>
        <taxon>Microbacteriaceae</taxon>
        <taxon>Microbacterium</taxon>
    </lineage>
</organism>
<comment type="caution">
    <text evidence="3">The sequence shown here is derived from an EMBL/GenBank/DDBJ whole genome shotgun (WGS) entry which is preliminary data.</text>
</comment>
<dbReference type="EMBL" id="BAAAOH010000001">
    <property type="protein sequence ID" value="GAA1995949.1"/>
    <property type="molecule type" value="Genomic_DNA"/>
</dbReference>
<gene>
    <name evidence="3" type="ORF">GCM10009777_35710</name>
</gene>
<dbReference type="InterPro" id="IPR046373">
    <property type="entry name" value="Acyl-CoA_Oxase/DH_mid-dom_sf"/>
</dbReference>
<name>A0ABP5EH02_9MICO</name>
<evidence type="ECO:0000259" key="2">
    <source>
        <dbReference type="Pfam" id="PF02770"/>
    </source>
</evidence>
<protein>
    <submittedName>
        <fullName evidence="3">Acyl-CoA dehydrogenase</fullName>
    </submittedName>
</protein>
<evidence type="ECO:0000313" key="4">
    <source>
        <dbReference type="Proteomes" id="UP001500326"/>
    </source>
</evidence>
<dbReference type="RefSeq" id="WP_344065473.1">
    <property type="nucleotide sequence ID" value="NZ_BAAAOH010000001.1"/>
</dbReference>
<dbReference type="Gene3D" id="2.40.110.10">
    <property type="entry name" value="Butyryl-CoA Dehydrogenase, subunit A, domain 2"/>
    <property type="match status" value="1"/>
</dbReference>
<dbReference type="InterPro" id="IPR009100">
    <property type="entry name" value="AcylCoA_DH/oxidase_NM_dom_sf"/>
</dbReference>
<evidence type="ECO:0000313" key="3">
    <source>
        <dbReference type="EMBL" id="GAA1995949.1"/>
    </source>
</evidence>